<dbReference type="EMBL" id="JADCTT010000009">
    <property type="protein sequence ID" value="KAF9747770.1"/>
    <property type="molecule type" value="Genomic_DNA"/>
</dbReference>
<dbReference type="InterPro" id="IPR006880">
    <property type="entry name" value="INO80B_C"/>
</dbReference>
<dbReference type="SMART" id="SM01406">
    <property type="entry name" value="PAPA-1"/>
    <property type="match status" value="1"/>
</dbReference>
<gene>
    <name evidence="3" type="ORF">IM811_017275</name>
</gene>
<protein>
    <recommendedName>
        <fullName evidence="2">INO80 complex subunit B-like conserved region domain-containing protein</fullName>
    </recommendedName>
</protein>
<accession>A0A8H7K9D5</accession>
<evidence type="ECO:0000259" key="2">
    <source>
        <dbReference type="SMART" id="SM01406"/>
    </source>
</evidence>
<dbReference type="PANTHER" id="PTHR21561">
    <property type="entry name" value="INO80 COMPLEX SUBUNIT B"/>
    <property type="match status" value="1"/>
</dbReference>
<evidence type="ECO:0000313" key="3">
    <source>
        <dbReference type="EMBL" id="KAF9747770.1"/>
    </source>
</evidence>
<feature type="region of interest" description="Disordered" evidence="1">
    <location>
        <begin position="63"/>
        <end position="84"/>
    </location>
</feature>
<reference evidence="3" key="1">
    <citation type="submission" date="2020-10" db="EMBL/GenBank/DDBJ databases">
        <title>High-Quality Genome Resource of Clonostachys rosea strain S41 by Oxford Nanopore Long-Read Sequencing.</title>
        <authorList>
            <person name="Wang H."/>
        </authorList>
    </citation>
    <scope>NUCLEOTIDE SEQUENCE</scope>
    <source>
        <strain evidence="3">S41</strain>
    </source>
</reference>
<dbReference type="GO" id="GO:0006338">
    <property type="term" value="P:chromatin remodeling"/>
    <property type="evidence" value="ECO:0007669"/>
    <property type="project" value="InterPro"/>
</dbReference>
<evidence type="ECO:0000313" key="4">
    <source>
        <dbReference type="Proteomes" id="UP000616885"/>
    </source>
</evidence>
<dbReference type="PANTHER" id="PTHR21561:SF12">
    <property type="entry name" value="INO80 COMPLEX SUBUNIT B"/>
    <property type="match status" value="1"/>
</dbReference>
<sequence>MKLSDEVQAKKVFTAEELSMRRQEMARRRRNLSEKRNEEVKMETINKLLKKQAPKVNKKAAAAAAAAAAAGGEATPQDSGPKASPVFVRWVSSKNGTRVSVPTEMLEGPVGKVFRTEKDAVRAKRMVDEVA</sequence>
<dbReference type="InterPro" id="IPR029523">
    <property type="entry name" value="INO80B/Ies2"/>
</dbReference>
<evidence type="ECO:0000256" key="1">
    <source>
        <dbReference type="SAM" id="MobiDB-lite"/>
    </source>
</evidence>
<organism evidence="3 4">
    <name type="scientific">Bionectria ochroleuca</name>
    <name type="common">Gliocladium roseum</name>
    <dbReference type="NCBI Taxonomy" id="29856"/>
    <lineage>
        <taxon>Eukaryota</taxon>
        <taxon>Fungi</taxon>
        <taxon>Dikarya</taxon>
        <taxon>Ascomycota</taxon>
        <taxon>Pezizomycotina</taxon>
        <taxon>Sordariomycetes</taxon>
        <taxon>Hypocreomycetidae</taxon>
        <taxon>Hypocreales</taxon>
        <taxon>Bionectriaceae</taxon>
        <taxon>Clonostachys</taxon>
    </lineage>
</organism>
<dbReference type="Pfam" id="PF04795">
    <property type="entry name" value="PAPA-1"/>
    <property type="match status" value="1"/>
</dbReference>
<dbReference type="GO" id="GO:0031011">
    <property type="term" value="C:Ino80 complex"/>
    <property type="evidence" value="ECO:0007669"/>
    <property type="project" value="InterPro"/>
</dbReference>
<name>A0A8H7K9D5_BIOOC</name>
<dbReference type="AlphaFoldDB" id="A0A8H7K9D5"/>
<dbReference type="Proteomes" id="UP000616885">
    <property type="component" value="Unassembled WGS sequence"/>
</dbReference>
<comment type="caution">
    <text evidence="3">The sequence shown here is derived from an EMBL/GenBank/DDBJ whole genome shotgun (WGS) entry which is preliminary data.</text>
</comment>
<feature type="domain" description="INO80 complex subunit B-like conserved region" evidence="2">
    <location>
        <begin position="17"/>
        <end position="105"/>
    </location>
</feature>
<proteinExistence type="predicted"/>